<dbReference type="GO" id="GO:0005886">
    <property type="term" value="C:plasma membrane"/>
    <property type="evidence" value="ECO:0007669"/>
    <property type="project" value="TreeGrafter"/>
</dbReference>
<accession>A0A8J1XTH4</accession>
<evidence type="ECO:0000256" key="3">
    <source>
        <dbReference type="ARBA" id="ARBA00022989"/>
    </source>
</evidence>
<comment type="caution">
    <text evidence="5">The sequence shown here is derived from an EMBL/GenBank/DDBJ whole genome shotgun (WGS) entry which is preliminary data.</text>
</comment>
<dbReference type="OrthoDB" id="100006at2759"/>
<dbReference type="Gene3D" id="1.20.1070.10">
    <property type="entry name" value="Rhodopsin 7-helix transmembrane proteins"/>
    <property type="match status" value="1"/>
</dbReference>
<evidence type="ECO:0000256" key="2">
    <source>
        <dbReference type="ARBA" id="ARBA00022692"/>
    </source>
</evidence>
<dbReference type="PANTHER" id="PTHR23112:SF47">
    <property type="entry name" value="G-PROTEIN COUPLED RECEPTOR 157"/>
    <property type="match status" value="1"/>
</dbReference>
<sequence>MGPQTMITGYINGTDDVINDGTGMGFEMDPMSLVYINNRRADSLVPVFHVICWCLPAIITIVATAMDVFGFDKNITTASWCWISPNVRYQLFWQLLTGKVWEVAAYVMIVILYTLIKYNLIRQMQRTRVLRGNREGDTSCNESVMLDANRKMTFVPAVFITVRIWGTLRFLLGAIDPVAASSVSWIAPLQGIGDSAQGFANCVLFCIFTERVRKRLLFCCRKRNKCTSETYSGTHILTENQSDTANKDMARNATSD</sequence>
<dbReference type="AlphaFoldDB" id="A0A8J1XTH4"/>
<proteinExistence type="predicted"/>
<evidence type="ECO:0000256" key="4">
    <source>
        <dbReference type="ARBA" id="ARBA00023136"/>
    </source>
</evidence>
<keyword evidence="2" id="KW-0812">Transmembrane</keyword>
<comment type="subcellular location">
    <subcellularLocation>
        <location evidence="1">Membrane</location>
        <topology evidence="1">Multi-pass membrane protein</topology>
    </subcellularLocation>
</comment>
<dbReference type="PANTHER" id="PTHR23112">
    <property type="entry name" value="G PROTEIN-COUPLED RECEPTOR 157-RELATED"/>
    <property type="match status" value="1"/>
</dbReference>
<gene>
    <name evidence="5" type="ORF">OFUS_LOCUS20606</name>
</gene>
<protein>
    <submittedName>
        <fullName evidence="5">Uncharacterized protein</fullName>
    </submittedName>
</protein>
<keyword evidence="4" id="KW-0472">Membrane</keyword>
<reference evidence="5" key="1">
    <citation type="submission" date="2022-03" db="EMBL/GenBank/DDBJ databases">
        <authorList>
            <person name="Martin C."/>
        </authorList>
    </citation>
    <scope>NUCLEOTIDE SEQUENCE</scope>
</reference>
<evidence type="ECO:0000256" key="1">
    <source>
        <dbReference type="ARBA" id="ARBA00004141"/>
    </source>
</evidence>
<name>A0A8J1XTH4_OWEFU</name>
<dbReference type="SUPFAM" id="SSF81321">
    <property type="entry name" value="Family A G protein-coupled receptor-like"/>
    <property type="match status" value="1"/>
</dbReference>
<organism evidence="5 6">
    <name type="scientific">Owenia fusiformis</name>
    <name type="common">Polychaete worm</name>
    <dbReference type="NCBI Taxonomy" id="6347"/>
    <lineage>
        <taxon>Eukaryota</taxon>
        <taxon>Metazoa</taxon>
        <taxon>Spiralia</taxon>
        <taxon>Lophotrochozoa</taxon>
        <taxon>Annelida</taxon>
        <taxon>Polychaeta</taxon>
        <taxon>Sedentaria</taxon>
        <taxon>Canalipalpata</taxon>
        <taxon>Sabellida</taxon>
        <taxon>Oweniida</taxon>
        <taxon>Oweniidae</taxon>
        <taxon>Owenia</taxon>
    </lineage>
</organism>
<dbReference type="GO" id="GO:0007189">
    <property type="term" value="P:adenylate cyclase-activating G protein-coupled receptor signaling pathway"/>
    <property type="evidence" value="ECO:0007669"/>
    <property type="project" value="TreeGrafter"/>
</dbReference>
<dbReference type="GO" id="GO:0004930">
    <property type="term" value="F:G protein-coupled receptor activity"/>
    <property type="evidence" value="ECO:0007669"/>
    <property type="project" value="TreeGrafter"/>
</dbReference>
<keyword evidence="3" id="KW-1133">Transmembrane helix</keyword>
<evidence type="ECO:0000313" key="5">
    <source>
        <dbReference type="EMBL" id="CAH1796165.1"/>
    </source>
</evidence>
<dbReference type="Proteomes" id="UP000749559">
    <property type="component" value="Unassembled WGS sequence"/>
</dbReference>
<evidence type="ECO:0000313" key="6">
    <source>
        <dbReference type="Proteomes" id="UP000749559"/>
    </source>
</evidence>
<keyword evidence="6" id="KW-1185">Reference proteome</keyword>
<dbReference type="EMBL" id="CAIIXF020000010">
    <property type="protein sequence ID" value="CAH1796165.1"/>
    <property type="molecule type" value="Genomic_DNA"/>
</dbReference>